<dbReference type="Gene3D" id="3.30.420.40">
    <property type="match status" value="2"/>
</dbReference>
<name>A0A0D2CWK4_9EURO</name>
<keyword evidence="1" id="KW-0547">Nucleotide-binding</keyword>
<keyword evidence="2" id="KW-0067">ATP-binding</keyword>
<evidence type="ECO:0000313" key="3">
    <source>
        <dbReference type="EMBL" id="KIW69531.1"/>
    </source>
</evidence>
<dbReference type="InterPro" id="IPR043129">
    <property type="entry name" value="ATPase_NBD"/>
</dbReference>
<dbReference type="PANTHER" id="PTHR14187:SF81">
    <property type="entry name" value="HSP70 FAMILY PROTEIN (AFU_ORTHOLOGUE AFUA_4G14040)"/>
    <property type="match status" value="1"/>
</dbReference>
<accession>A0A0D2CWK4</accession>
<dbReference type="PRINTS" id="PR00301">
    <property type="entry name" value="HEATSHOCK70"/>
</dbReference>
<dbReference type="Proteomes" id="UP000054266">
    <property type="component" value="Unassembled WGS sequence"/>
</dbReference>
<evidence type="ECO:0008006" key="5">
    <source>
        <dbReference type="Google" id="ProtNLM"/>
    </source>
</evidence>
<dbReference type="AlphaFoldDB" id="A0A0D2CWK4"/>
<proteinExistence type="predicted"/>
<reference evidence="3 4" key="1">
    <citation type="submission" date="2015-01" db="EMBL/GenBank/DDBJ databases">
        <title>The Genome Sequence of Capronia semiimmersa CBS27337.</title>
        <authorList>
            <consortium name="The Broad Institute Genomics Platform"/>
            <person name="Cuomo C."/>
            <person name="de Hoog S."/>
            <person name="Gorbushina A."/>
            <person name="Stielow B."/>
            <person name="Teixiera M."/>
            <person name="Abouelleil A."/>
            <person name="Chapman S.B."/>
            <person name="Priest M."/>
            <person name="Young S.K."/>
            <person name="Wortman J."/>
            <person name="Nusbaum C."/>
            <person name="Birren B."/>
        </authorList>
    </citation>
    <scope>NUCLEOTIDE SEQUENCE [LARGE SCALE GENOMIC DNA]</scope>
    <source>
        <strain evidence="3 4">CBS 27337</strain>
    </source>
</reference>
<dbReference type="GO" id="GO:0140662">
    <property type="term" value="F:ATP-dependent protein folding chaperone"/>
    <property type="evidence" value="ECO:0007669"/>
    <property type="project" value="InterPro"/>
</dbReference>
<organism evidence="3 4">
    <name type="scientific">Phialophora macrospora</name>
    <dbReference type="NCBI Taxonomy" id="1851006"/>
    <lineage>
        <taxon>Eukaryota</taxon>
        <taxon>Fungi</taxon>
        <taxon>Dikarya</taxon>
        <taxon>Ascomycota</taxon>
        <taxon>Pezizomycotina</taxon>
        <taxon>Eurotiomycetes</taxon>
        <taxon>Chaetothyriomycetidae</taxon>
        <taxon>Chaetothyriales</taxon>
        <taxon>Herpotrichiellaceae</taxon>
        <taxon>Phialophora</taxon>
    </lineage>
</organism>
<dbReference type="SUPFAM" id="SSF53067">
    <property type="entry name" value="Actin-like ATPase domain"/>
    <property type="match status" value="2"/>
</dbReference>
<keyword evidence="4" id="KW-1185">Reference proteome</keyword>
<evidence type="ECO:0000256" key="1">
    <source>
        <dbReference type="ARBA" id="ARBA00022741"/>
    </source>
</evidence>
<evidence type="ECO:0000256" key="2">
    <source>
        <dbReference type="ARBA" id="ARBA00022840"/>
    </source>
</evidence>
<dbReference type="Pfam" id="PF00012">
    <property type="entry name" value="HSP70"/>
    <property type="match status" value="1"/>
</dbReference>
<evidence type="ECO:0000313" key="4">
    <source>
        <dbReference type="Proteomes" id="UP000054266"/>
    </source>
</evidence>
<dbReference type="Gene3D" id="3.90.640.10">
    <property type="entry name" value="Actin, Chain A, domain 4"/>
    <property type="match status" value="1"/>
</dbReference>
<dbReference type="STRING" id="5601.A0A0D2CWK4"/>
<gene>
    <name evidence="3" type="ORF">PV04_05404</name>
</gene>
<protein>
    <recommendedName>
        <fullName evidence="5">Hsp70-like protein</fullName>
    </recommendedName>
</protein>
<dbReference type="HOGENOM" id="CLU_009958_6_5_1"/>
<sequence length="594" mass="66895">MARNSVFLTAGAHRIIVGVDYGTTYSGLSFVTSNNTWEDIVIVSAWPGQRDKAWKTPTTIAYRNENTKASLTRNQWGFEVTRSLKQYVWTKLLLDKEVDTAQYDDPLLQQMYGTGFLRLPPGKSAKDVAQDYLSELYQYLMLRLEQELGSAALVQAMPMECWITMPAIWGNKAQRDTKEAALAAGFGSRPGDKVNMITEPEAAALYALKPYLVPTALDPLKPGECVLICDCGGGTVDLVTYEIQQTSPSLKLSEKCRGTGLKCGSTSIDRQFVQWMTKQFGQAYTNIDMKKRGPGSVFMKSFEGVKRNFGFKDVDKLHFEVGPLDMDCVASPKYDDDEATVKIPRLDMIRFFEPAIKGLVVLIEGQLAQLKQLGKKLDRFILVGGFGDSPYLNQELKQWCDAKNIKRFSCPTDCQAAIVKGAALRGLEGIRPQAIIARRNYGWSWGEAFREGIDDDANSYTHKFDGRKMCRGKMHWAVLKNQELDESFSITKDVSHSTETPGLNCSALELYSCPLDSPPEREEHFSVRREGVIETMWDPANDEVESCWSVRLSKRVYRFNYEMKVDFRSEDGILNFKSMVNGVEVGKTNIKFDD</sequence>
<dbReference type="EMBL" id="KN846958">
    <property type="protein sequence ID" value="KIW69531.1"/>
    <property type="molecule type" value="Genomic_DNA"/>
</dbReference>
<dbReference type="GO" id="GO:0005524">
    <property type="term" value="F:ATP binding"/>
    <property type="evidence" value="ECO:0007669"/>
    <property type="project" value="UniProtKB-KW"/>
</dbReference>
<dbReference type="InterPro" id="IPR013126">
    <property type="entry name" value="Hsp_70_fam"/>
</dbReference>
<dbReference type="PANTHER" id="PTHR14187">
    <property type="entry name" value="ALPHA KINASE/ELONGATION FACTOR 2 KINASE"/>
    <property type="match status" value="1"/>
</dbReference>
<dbReference type="CDD" id="cd10170">
    <property type="entry name" value="ASKHA_NBD_HSP70"/>
    <property type="match status" value="1"/>
</dbReference>